<dbReference type="InterPro" id="IPR051323">
    <property type="entry name" value="AtsK-like"/>
</dbReference>
<dbReference type="AlphaFoldDB" id="A0A9P4H5U5"/>
<feature type="domain" description="TauD/TfdA-like" evidence="9">
    <location>
        <begin position="887"/>
        <end position="966"/>
    </location>
</feature>
<reference evidence="10" key="1">
    <citation type="journal article" date="2020" name="Stud. Mycol.">
        <title>101 Dothideomycetes genomes: a test case for predicting lifestyles and emergence of pathogens.</title>
        <authorList>
            <person name="Haridas S."/>
            <person name="Albert R."/>
            <person name="Binder M."/>
            <person name="Bloem J."/>
            <person name="Labutti K."/>
            <person name="Salamov A."/>
            <person name="Andreopoulos B."/>
            <person name="Baker S."/>
            <person name="Barry K."/>
            <person name="Bills G."/>
            <person name="Bluhm B."/>
            <person name="Cannon C."/>
            <person name="Castanera R."/>
            <person name="Culley D."/>
            <person name="Daum C."/>
            <person name="Ezra D."/>
            <person name="Gonzalez J."/>
            <person name="Henrissat B."/>
            <person name="Kuo A."/>
            <person name="Liang C."/>
            <person name="Lipzen A."/>
            <person name="Lutzoni F."/>
            <person name="Magnuson J."/>
            <person name="Mondo S."/>
            <person name="Nolan M."/>
            <person name="Ohm R."/>
            <person name="Pangilinan J."/>
            <person name="Park H.-J."/>
            <person name="Ramirez L."/>
            <person name="Alfaro M."/>
            <person name="Sun H."/>
            <person name="Tritt A."/>
            <person name="Yoshinaga Y."/>
            <person name="Zwiers L.-H."/>
            <person name="Turgeon B."/>
            <person name="Goodwin S."/>
            <person name="Spatafora J."/>
            <person name="Crous P."/>
            <person name="Grigoriev I."/>
        </authorList>
    </citation>
    <scope>NUCLEOTIDE SEQUENCE</scope>
    <source>
        <strain evidence="10">CBS 110217</strain>
    </source>
</reference>
<evidence type="ECO:0000313" key="11">
    <source>
        <dbReference type="Proteomes" id="UP000799777"/>
    </source>
</evidence>
<feature type="region of interest" description="Disordered" evidence="8">
    <location>
        <begin position="1134"/>
        <end position="1155"/>
    </location>
</feature>
<feature type="domain" description="TauD/TfdA-like" evidence="9">
    <location>
        <begin position="756"/>
        <end position="870"/>
    </location>
</feature>
<evidence type="ECO:0000256" key="1">
    <source>
        <dbReference type="ARBA" id="ARBA00001954"/>
    </source>
</evidence>
<evidence type="ECO:0000256" key="3">
    <source>
        <dbReference type="ARBA" id="ARBA00022723"/>
    </source>
</evidence>
<dbReference type="GO" id="GO:0005737">
    <property type="term" value="C:cytoplasm"/>
    <property type="evidence" value="ECO:0007669"/>
    <property type="project" value="TreeGrafter"/>
</dbReference>
<protein>
    <recommendedName>
        <fullName evidence="9">TauD/TfdA-like domain-containing protein</fullName>
    </recommendedName>
</protein>
<dbReference type="Gene3D" id="3.60.130.10">
    <property type="entry name" value="Clavaminate synthase-like"/>
    <property type="match status" value="2"/>
</dbReference>
<keyword evidence="7" id="KW-0175">Coiled coil</keyword>
<evidence type="ECO:0000259" key="9">
    <source>
        <dbReference type="Pfam" id="PF02668"/>
    </source>
</evidence>
<dbReference type="Proteomes" id="UP000799777">
    <property type="component" value="Unassembled WGS sequence"/>
</dbReference>
<comment type="similarity">
    <text evidence="2">Belongs to the TfdA dioxygenase family.</text>
</comment>
<keyword evidence="11" id="KW-1185">Reference proteome</keyword>
<dbReference type="InterPro" id="IPR003819">
    <property type="entry name" value="TauD/TfdA-like"/>
</dbReference>
<organism evidence="10 11">
    <name type="scientific">Setomelanomma holmii</name>
    <dbReference type="NCBI Taxonomy" id="210430"/>
    <lineage>
        <taxon>Eukaryota</taxon>
        <taxon>Fungi</taxon>
        <taxon>Dikarya</taxon>
        <taxon>Ascomycota</taxon>
        <taxon>Pezizomycotina</taxon>
        <taxon>Dothideomycetes</taxon>
        <taxon>Pleosporomycetidae</taxon>
        <taxon>Pleosporales</taxon>
        <taxon>Pleosporineae</taxon>
        <taxon>Phaeosphaeriaceae</taxon>
        <taxon>Setomelanomma</taxon>
    </lineage>
</organism>
<evidence type="ECO:0000256" key="5">
    <source>
        <dbReference type="ARBA" id="ARBA00023002"/>
    </source>
</evidence>
<evidence type="ECO:0000256" key="7">
    <source>
        <dbReference type="SAM" id="Coils"/>
    </source>
</evidence>
<feature type="region of interest" description="Disordered" evidence="8">
    <location>
        <begin position="1048"/>
        <end position="1086"/>
    </location>
</feature>
<sequence length="1182" mass="134190">MARFADISDDILYLIFSFLGSERLPILHGFRSVSRRLKIFAESVLYREIVLEEDNDAQEQATYRFIERILDSTDALCGHVRSVRVRSFKGDDASSCMNTQLLQACLRSINRLDSFSWDANLPLPDEILSVLHEICPGIQPRVTLKHIDQRVLQLIHLHGLSVSVPGADVDQPDSINAFDQLKHALVRCRNLRSLTLDVHQDPKLRQEVDEKHVKLVQDLTTQSGKKEACSTIQASAGGDFKLLHDSRNVESTNRIQLPLLRGDYLPPLDELFLNASTYVLDHSHCFQLLQCMDWTRLKKLSLGPSNPTSFFKTFTDKLPLLEHLEFAYHSPRRAFFPYNQQVSLSECAQFVTTLNKLKVLVVRCDIFDLTSGFWYSLLSTHSERLRSLSIQPRRKGLDAPICRTGLFTTLPHFTVLKTLELALSTSYISIRLGACDSRSLHAYIADHAEGATRAIWSLYSTVEHGFKLETLRLCFWRWEAPSSHCDENGTTDCAYINEVVFDSWRVRGDLVVRARDSRRTITTRYKETWQWDEEAMEPSEKRLFPRAHYIKAQHDHLGQPFQLDERFGARGREWSSRRTDGLINATDCAMLSHRLANHNHVPSSLRPAVNCQPSFFDVIVLSYLAHFRCREPLPLNSWVMLANSWNLYHRAFTFQGQEILRTIVEKPALLYTADTKNTSEIVSDESNMAFHRSRRPTSSDSGYSSTTSTPSYERIKDFGAFDSLNSTEVKRSRGQAGTTANPLQLSKAVRTDVNASIGTQFSNVQLSNLNEQDMEELALLVSERGVVFFRNQNLTLEEQAQLFDRRGKHGKHITEREPGRVKTKTSATDFGEVATVPRGKRSEWSSDRSFEAKPASYTILKANEAGGGNSLALTILDDSIRDLRGMPKERTPVETHHPAVRTHAITGLKTLNVTPGAVTDFEDLSRKETDKLLELLEYNINSSDEHTVRFRWEAGSVAIWDNRCTAYKHISSTGFIKGFESSIVGGKRRYTTQTLGTLIDLLAAYFQTDSESREEQARRLASEAEEERVRKEETKRRFNNTPLRRILKRQTSGAPVDLNFTSPSESTSEVPESPPRQPAFPLRSNSSIREEEEKIWAHSSSVPEKPIERQPLFKLRTNDEIRELEKEIWAKSTVSAATKTDQEGKRPTAVRVSSSGSPLRRIFKDKLRAGLGLGDGLGRIDV</sequence>
<proteinExistence type="inferred from homology"/>
<accession>A0A9P4H5U5</accession>
<evidence type="ECO:0000256" key="6">
    <source>
        <dbReference type="ARBA" id="ARBA00023004"/>
    </source>
</evidence>
<dbReference type="Pfam" id="PF02668">
    <property type="entry name" value="TauD"/>
    <property type="match status" value="2"/>
</dbReference>
<keyword evidence="3" id="KW-0479">Metal-binding</keyword>
<evidence type="ECO:0000256" key="8">
    <source>
        <dbReference type="SAM" id="MobiDB-lite"/>
    </source>
</evidence>
<feature type="compositionally biased region" description="Low complexity" evidence="8">
    <location>
        <begin position="696"/>
        <end position="711"/>
    </location>
</feature>
<dbReference type="PANTHER" id="PTHR30468">
    <property type="entry name" value="ALPHA-KETOGLUTARATE-DEPENDENT SULFONATE DIOXYGENASE"/>
    <property type="match status" value="1"/>
</dbReference>
<keyword evidence="4" id="KW-0223">Dioxygenase</keyword>
<evidence type="ECO:0000256" key="4">
    <source>
        <dbReference type="ARBA" id="ARBA00022964"/>
    </source>
</evidence>
<gene>
    <name evidence="10" type="ORF">EK21DRAFT_90930</name>
</gene>
<dbReference type="EMBL" id="ML978217">
    <property type="protein sequence ID" value="KAF2028107.1"/>
    <property type="molecule type" value="Genomic_DNA"/>
</dbReference>
<feature type="coiled-coil region" evidence="7">
    <location>
        <begin position="1014"/>
        <end position="1041"/>
    </location>
</feature>
<dbReference type="SUPFAM" id="SSF51197">
    <property type="entry name" value="Clavaminate synthase-like"/>
    <property type="match status" value="1"/>
</dbReference>
<name>A0A9P4H5U5_9PLEO</name>
<comment type="caution">
    <text evidence="10">The sequence shown here is derived from an EMBL/GenBank/DDBJ whole genome shotgun (WGS) entry which is preliminary data.</text>
</comment>
<feature type="compositionally biased region" description="Low complexity" evidence="8">
    <location>
        <begin position="1061"/>
        <end position="1071"/>
    </location>
</feature>
<dbReference type="GO" id="GO:0046872">
    <property type="term" value="F:metal ion binding"/>
    <property type="evidence" value="ECO:0007669"/>
    <property type="project" value="UniProtKB-KW"/>
</dbReference>
<evidence type="ECO:0000313" key="10">
    <source>
        <dbReference type="EMBL" id="KAF2028107.1"/>
    </source>
</evidence>
<comment type="cofactor">
    <cofactor evidence="1">
        <name>Fe(2+)</name>
        <dbReference type="ChEBI" id="CHEBI:29033"/>
    </cofactor>
</comment>
<dbReference type="OrthoDB" id="3556572at2759"/>
<keyword evidence="6" id="KW-0408">Iron</keyword>
<keyword evidence="5" id="KW-0560">Oxidoreductase</keyword>
<evidence type="ECO:0000256" key="2">
    <source>
        <dbReference type="ARBA" id="ARBA00005896"/>
    </source>
</evidence>
<dbReference type="PANTHER" id="PTHR30468:SF31">
    <property type="entry name" value="ALPHA-KETOGLUTARATE-DEPENDENT SULFONATE DIOXYGENASE-RELATED"/>
    <property type="match status" value="1"/>
</dbReference>
<dbReference type="InterPro" id="IPR042098">
    <property type="entry name" value="TauD-like_sf"/>
</dbReference>
<feature type="region of interest" description="Disordered" evidence="8">
    <location>
        <begin position="687"/>
        <end position="711"/>
    </location>
</feature>
<dbReference type="GO" id="GO:0016706">
    <property type="term" value="F:2-oxoglutarate-dependent dioxygenase activity"/>
    <property type="evidence" value="ECO:0007669"/>
    <property type="project" value="TreeGrafter"/>
</dbReference>